<evidence type="ECO:0000256" key="4">
    <source>
        <dbReference type="ARBA" id="ARBA00022801"/>
    </source>
</evidence>
<evidence type="ECO:0000256" key="5">
    <source>
        <dbReference type="ARBA" id="ARBA00022833"/>
    </source>
</evidence>
<keyword evidence="8" id="KW-1133">Transmembrane helix</keyword>
<dbReference type="GO" id="GO:0006508">
    <property type="term" value="P:proteolysis"/>
    <property type="evidence" value="ECO:0007669"/>
    <property type="project" value="UniProtKB-KW"/>
</dbReference>
<evidence type="ECO:0000313" key="10">
    <source>
        <dbReference type="EMBL" id="GGD25446.1"/>
    </source>
</evidence>
<dbReference type="InterPro" id="IPR016047">
    <property type="entry name" value="M23ase_b-sheet_dom"/>
</dbReference>
<evidence type="ECO:0000259" key="9">
    <source>
        <dbReference type="Pfam" id="PF01551"/>
    </source>
</evidence>
<dbReference type="CDD" id="cd12797">
    <property type="entry name" value="M23_peptidase"/>
    <property type="match status" value="1"/>
</dbReference>
<proteinExistence type="predicted"/>
<evidence type="ECO:0000256" key="8">
    <source>
        <dbReference type="SAM" id="Phobius"/>
    </source>
</evidence>
<keyword evidence="8" id="KW-0812">Transmembrane</keyword>
<evidence type="ECO:0000256" key="1">
    <source>
        <dbReference type="ARBA" id="ARBA00001947"/>
    </source>
</evidence>
<evidence type="ECO:0000256" key="2">
    <source>
        <dbReference type="ARBA" id="ARBA00022670"/>
    </source>
</evidence>
<comment type="caution">
    <text evidence="10">The sequence shown here is derived from an EMBL/GenBank/DDBJ whole genome shotgun (WGS) entry which is preliminary data.</text>
</comment>
<evidence type="ECO:0000256" key="3">
    <source>
        <dbReference type="ARBA" id="ARBA00022723"/>
    </source>
</evidence>
<dbReference type="AlphaFoldDB" id="A0A917DC29"/>
<evidence type="ECO:0000256" key="6">
    <source>
        <dbReference type="ARBA" id="ARBA00023049"/>
    </source>
</evidence>
<feature type="transmembrane region" description="Helical" evidence="8">
    <location>
        <begin position="34"/>
        <end position="59"/>
    </location>
</feature>
<keyword evidence="4" id="KW-0378">Hydrolase</keyword>
<keyword evidence="5" id="KW-0862">Zinc</keyword>
<feature type="region of interest" description="Disordered" evidence="7">
    <location>
        <begin position="139"/>
        <end position="172"/>
    </location>
</feature>
<organism evidence="10 11">
    <name type="scientific">Aureimonas glaciei</name>
    <dbReference type="NCBI Taxonomy" id="1776957"/>
    <lineage>
        <taxon>Bacteria</taxon>
        <taxon>Pseudomonadati</taxon>
        <taxon>Pseudomonadota</taxon>
        <taxon>Alphaproteobacteria</taxon>
        <taxon>Hyphomicrobiales</taxon>
        <taxon>Aurantimonadaceae</taxon>
        <taxon>Aureimonas</taxon>
    </lineage>
</organism>
<sequence length="456" mass="47829">MTSVQKDGFGRRRVPHTVIIARGDDVRHFTVRPWVFAVSTAIASTLALSCVATGGYLLLRDDLIASGTASEYRLERAYEDRIAALRSQLDRAVSRQILDRQSVESKVDTLIGQQEELKARYAKLQPLLDRARSTGLLSASIPVPQPKPADDAPVSALAPGSGESAPIETIPDAPSPLAYAPAAASPALARFGLVDHSTTGSVLRSGSATQPASVTASSPIPVALIQKIGASIERVEDGQIADLTSLVESARSKTEHIAGVLRSEGILVAVAPAAAPTSAEGGEGGPLVEIAETERFDVSLAELDQALTDLQVLQRRTDRIPLARPVDTLAVSSTFGVRPDPFLGRSAMHTGIDFVAPTGTDVDATASGTVVQAGVNSGYGNLVEVDHGGGLVTRYGHLSQILVNVGDKVKAGAIIGRVGTTGRSTGPHLHYEVRRDGSPIDPSRFLRAGRRISSFG</sequence>
<dbReference type="GO" id="GO:0046872">
    <property type="term" value="F:metal ion binding"/>
    <property type="evidence" value="ECO:0007669"/>
    <property type="project" value="UniProtKB-KW"/>
</dbReference>
<evidence type="ECO:0000313" key="11">
    <source>
        <dbReference type="Proteomes" id="UP000613160"/>
    </source>
</evidence>
<reference evidence="10" key="1">
    <citation type="journal article" date="2014" name="Int. J. Syst. Evol. Microbiol.">
        <title>Complete genome sequence of Corynebacterium casei LMG S-19264T (=DSM 44701T), isolated from a smear-ripened cheese.</title>
        <authorList>
            <consortium name="US DOE Joint Genome Institute (JGI-PGF)"/>
            <person name="Walter F."/>
            <person name="Albersmeier A."/>
            <person name="Kalinowski J."/>
            <person name="Ruckert C."/>
        </authorList>
    </citation>
    <scope>NUCLEOTIDE SEQUENCE</scope>
    <source>
        <strain evidence="10">CGMCC 1.15493</strain>
    </source>
</reference>
<accession>A0A917DC29</accession>
<evidence type="ECO:0000256" key="7">
    <source>
        <dbReference type="SAM" id="MobiDB-lite"/>
    </source>
</evidence>
<name>A0A917DC29_9HYPH</name>
<keyword evidence="6" id="KW-0482">Metalloprotease</keyword>
<dbReference type="PANTHER" id="PTHR21666">
    <property type="entry name" value="PEPTIDASE-RELATED"/>
    <property type="match status" value="1"/>
</dbReference>
<gene>
    <name evidence="10" type="ORF">GCM10011335_30450</name>
</gene>
<dbReference type="PANTHER" id="PTHR21666:SF288">
    <property type="entry name" value="CELL DIVISION PROTEIN YTFB"/>
    <property type="match status" value="1"/>
</dbReference>
<dbReference type="RefSeq" id="WP_188852169.1">
    <property type="nucleotide sequence ID" value="NZ_BMJJ01000007.1"/>
</dbReference>
<dbReference type="InterPro" id="IPR011055">
    <property type="entry name" value="Dup_hybrid_motif"/>
</dbReference>
<dbReference type="SUPFAM" id="SSF51261">
    <property type="entry name" value="Duplicated hybrid motif"/>
    <property type="match status" value="1"/>
</dbReference>
<keyword evidence="8" id="KW-0472">Membrane</keyword>
<comment type="cofactor">
    <cofactor evidence="1">
        <name>Zn(2+)</name>
        <dbReference type="ChEBI" id="CHEBI:29105"/>
    </cofactor>
</comment>
<dbReference type="GO" id="GO:0004222">
    <property type="term" value="F:metalloendopeptidase activity"/>
    <property type="evidence" value="ECO:0007669"/>
    <property type="project" value="TreeGrafter"/>
</dbReference>
<dbReference type="EMBL" id="BMJJ01000007">
    <property type="protein sequence ID" value="GGD25446.1"/>
    <property type="molecule type" value="Genomic_DNA"/>
</dbReference>
<dbReference type="Pfam" id="PF01551">
    <property type="entry name" value="Peptidase_M23"/>
    <property type="match status" value="1"/>
</dbReference>
<dbReference type="InterPro" id="IPR050570">
    <property type="entry name" value="Cell_wall_metabolism_enzyme"/>
</dbReference>
<dbReference type="Proteomes" id="UP000613160">
    <property type="component" value="Unassembled WGS sequence"/>
</dbReference>
<keyword evidence="3" id="KW-0479">Metal-binding</keyword>
<dbReference type="FunFam" id="2.70.70.10:FF:000006">
    <property type="entry name" value="M23 family peptidase"/>
    <property type="match status" value="1"/>
</dbReference>
<feature type="domain" description="M23ase beta-sheet core" evidence="9">
    <location>
        <begin position="348"/>
        <end position="442"/>
    </location>
</feature>
<reference evidence="10" key="2">
    <citation type="submission" date="2020-09" db="EMBL/GenBank/DDBJ databases">
        <authorList>
            <person name="Sun Q."/>
            <person name="Zhou Y."/>
        </authorList>
    </citation>
    <scope>NUCLEOTIDE SEQUENCE</scope>
    <source>
        <strain evidence="10">CGMCC 1.15493</strain>
    </source>
</reference>
<keyword evidence="2" id="KW-0645">Protease</keyword>
<dbReference type="Gene3D" id="2.70.70.10">
    <property type="entry name" value="Glucose Permease (Domain IIA)"/>
    <property type="match status" value="1"/>
</dbReference>
<keyword evidence="11" id="KW-1185">Reference proteome</keyword>
<protein>
    <submittedName>
        <fullName evidence="10">Membrane protein</fullName>
    </submittedName>
</protein>